<evidence type="ECO:0000313" key="1">
    <source>
        <dbReference type="EMBL" id="OGG16592.1"/>
    </source>
</evidence>
<organism evidence="1 2">
    <name type="scientific">Candidatus Gottesmanbacteria bacterium RIFCSPHIGHO2_02_FULL_39_11</name>
    <dbReference type="NCBI Taxonomy" id="1798382"/>
    <lineage>
        <taxon>Bacteria</taxon>
        <taxon>Candidatus Gottesmaniibacteriota</taxon>
    </lineage>
</organism>
<protein>
    <submittedName>
        <fullName evidence="1">Uncharacterized protein</fullName>
    </submittedName>
</protein>
<dbReference type="AlphaFoldDB" id="A0A1F5ZWS1"/>
<evidence type="ECO:0000313" key="2">
    <source>
        <dbReference type="Proteomes" id="UP000176923"/>
    </source>
</evidence>
<sequence>MDALSKGLQGVPDAYKEITVTTSLMGHQYSPRLGLSLGLQEQAADEGVLWGMAPSYLDLSDIGEEKGQAIRRAQIAEIGICRPTETIIFDSRNPKKNTSLQIRALENMKKLRETHTHLAYASETIPNHPLILASHQGLGGVSACLIAFPIDR</sequence>
<accession>A0A1F5ZWS1</accession>
<proteinExistence type="predicted"/>
<dbReference type="EMBL" id="MFJL01000011">
    <property type="protein sequence ID" value="OGG16592.1"/>
    <property type="molecule type" value="Genomic_DNA"/>
</dbReference>
<name>A0A1F5ZWS1_9BACT</name>
<dbReference type="Proteomes" id="UP000176923">
    <property type="component" value="Unassembled WGS sequence"/>
</dbReference>
<reference evidence="1 2" key="1">
    <citation type="journal article" date="2016" name="Nat. Commun.">
        <title>Thousands of microbial genomes shed light on interconnected biogeochemical processes in an aquifer system.</title>
        <authorList>
            <person name="Anantharaman K."/>
            <person name="Brown C.T."/>
            <person name="Hug L.A."/>
            <person name="Sharon I."/>
            <person name="Castelle C.J."/>
            <person name="Probst A.J."/>
            <person name="Thomas B.C."/>
            <person name="Singh A."/>
            <person name="Wilkins M.J."/>
            <person name="Karaoz U."/>
            <person name="Brodie E.L."/>
            <person name="Williams K.H."/>
            <person name="Hubbard S.S."/>
            <person name="Banfield J.F."/>
        </authorList>
    </citation>
    <scope>NUCLEOTIDE SEQUENCE [LARGE SCALE GENOMIC DNA]</scope>
</reference>
<gene>
    <name evidence="1" type="ORF">A3D77_06310</name>
</gene>
<comment type="caution">
    <text evidence="1">The sequence shown here is derived from an EMBL/GenBank/DDBJ whole genome shotgun (WGS) entry which is preliminary data.</text>
</comment>